<feature type="transmembrane region" description="Helical" evidence="1">
    <location>
        <begin position="44"/>
        <end position="69"/>
    </location>
</feature>
<dbReference type="Proteomes" id="UP000076881">
    <property type="component" value="Unassembled WGS sequence"/>
</dbReference>
<dbReference type="Pfam" id="PF11374">
    <property type="entry name" value="DUF3176"/>
    <property type="match status" value="1"/>
</dbReference>
<feature type="transmembrane region" description="Helical" evidence="1">
    <location>
        <begin position="81"/>
        <end position="102"/>
    </location>
</feature>
<dbReference type="PANTHER" id="PTHR35394">
    <property type="entry name" value="DUF3176 DOMAIN-CONTAINING PROTEIN"/>
    <property type="match status" value="1"/>
</dbReference>
<dbReference type="OrthoDB" id="4866486at2759"/>
<dbReference type="AlphaFoldDB" id="A0A168JBF0"/>
<dbReference type="EMBL" id="AZHF01000002">
    <property type="protein sequence ID" value="OAA80221.1"/>
    <property type="molecule type" value="Genomic_DNA"/>
</dbReference>
<keyword evidence="3" id="KW-1185">Reference proteome</keyword>
<dbReference type="PANTHER" id="PTHR35394:SF5">
    <property type="entry name" value="DUF3176 DOMAIN-CONTAINING PROTEIN"/>
    <property type="match status" value="1"/>
</dbReference>
<accession>A0A168JBF0</accession>
<keyword evidence="1" id="KW-1133">Transmembrane helix</keyword>
<proteinExistence type="predicted"/>
<keyword evidence="1" id="KW-0812">Transmembrane</keyword>
<sequence>MSTESSSGDEDYHAVSMSEVPNNANNGVNQFQEHRRRLFDGASLWTWEMLSLFVSALSLASIILILNVYEDRQLDEWTPKISINAVISVLSAVFKGSLAMPVTEGISQLKWLIFAQQPQTLSALDMYDRASRSIWGSAMMIFGQFKTESRA</sequence>
<name>A0A168JBF0_CORDF</name>
<evidence type="ECO:0000313" key="2">
    <source>
        <dbReference type="EMBL" id="OAA80221.1"/>
    </source>
</evidence>
<gene>
    <name evidence="2" type="ORF">LEL_03707</name>
</gene>
<comment type="caution">
    <text evidence="2">The sequence shown here is derived from an EMBL/GenBank/DDBJ whole genome shotgun (WGS) entry which is preliminary data.</text>
</comment>
<reference evidence="2 3" key="1">
    <citation type="journal article" date="2016" name="Genome Biol. Evol.">
        <title>Divergent and convergent evolution of fungal pathogenicity.</title>
        <authorList>
            <person name="Shang Y."/>
            <person name="Xiao G."/>
            <person name="Zheng P."/>
            <person name="Cen K."/>
            <person name="Zhan S."/>
            <person name="Wang C."/>
        </authorList>
    </citation>
    <scope>NUCLEOTIDE SEQUENCE [LARGE SCALE GENOMIC DNA]</scope>
    <source>
        <strain evidence="2 3">RCEF 1005</strain>
    </source>
</reference>
<keyword evidence="1" id="KW-0472">Membrane</keyword>
<evidence type="ECO:0000256" key="1">
    <source>
        <dbReference type="SAM" id="Phobius"/>
    </source>
</evidence>
<protein>
    <submittedName>
        <fullName evidence="2">Uncharacterized protein</fullName>
    </submittedName>
</protein>
<dbReference type="InterPro" id="IPR021514">
    <property type="entry name" value="DUF3176"/>
</dbReference>
<evidence type="ECO:0000313" key="3">
    <source>
        <dbReference type="Proteomes" id="UP000076881"/>
    </source>
</evidence>
<dbReference type="STRING" id="1081108.A0A168JBF0"/>
<organism evidence="2 3">
    <name type="scientific">Akanthomyces lecanii RCEF 1005</name>
    <dbReference type="NCBI Taxonomy" id="1081108"/>
    <lineage>
        <taxon>Eukaryota</taxon>
        <taxon>Fungi</taxon>
        <taxon>Dikarya</taxon>
        <taxon>Ascomycota</taxon>
        <taxon>Pezizomycotina</taxon>
        <taxon>Sordariomycetes</taxon>
        <taxon>Hypocreomycetidae</taxon>
        <taxon>Hypocreales</taxon>
        <taxon>Cordycipitaceae</taxon>
        <taxon>Akanthomyces</taxon>
        <taxon>Cordyceps confragosa</taxon>
    </lineage>
</organism>